<name>A0A0C1CPP7_9FLAO</name>
<dbReference type="AlphaFoldDB" id="A0A0C1CPP7"/>
<reference evidence="2 3" key="1">
    <citation type="submission" date="2014-10" db="EMBL/GenBank/DDBJ databases">
        <title>Kaistella jeonii genome.</title>
        <authorList>
            <person name="Clayton J.T."/>
            <person name="Newman J.D."/>
        </authorList>
    </citation>
    <scope>NUCLEOTIDE SEQUENCE [LARGE SCALE GENOMIC DNA]</scope>
    <source>
        <strain evidence="2 3">DSM 17048</strain>
    </source>
</reference>
<dbReference type="EMBL" id="JSYL01000014">
    <property type="protein sequence ID" value="KIA86061.1"/>
    <property type="molecule type" value="Genomic_DNA"/>
</dbReference>
<evidence type="ECO:0000256" key="1">
    <source>
        <dbReference type="SAM" id="SignalP"/>
    </source>
</evidence>
<protein>
    <submittedName>
        <fullName evidence="2">Uncharacterized protein</fullName>
    </submittedName>
</protein>
<comment type="caution">
    <text evidence="2">The sequence shown here is derived from an EMBL/GenBank/DDBJ whole genome shotgun (WGS) entry which is preliminary data.</text>
</comment>
<proteinExistence type="predicted"/>
<gene>
    <name evidence="2" type="ORF">OA86_13615</name>
</gene>
<dbReference type="Proteomes" id="UP000031473">
    <property type="component" value="Unassembled WGS sequence"/>
</dbReference>
<accession>A0A0C1CPP7</accession>
<evidence type="ECO:0000313" key="2">
    <source>
        <dbReference type="EMBL" id="KIA86061.1"/>
    </source>
</evidence>
<dbReference type="OrthoDB" id="1241786at2"/>
<evidence type="ECO:0000313" key="3">
    <source>
        <dbReference type="Proteomes" id="UP000031473"/>
    </source>
</evidence>
<organism evidence="2 3">
    <name type="scientific">Kaistella jeonii</name>
    <dbReference type="NCBI Taxonomy" id="266749"/>
    <lineage>
        <taxon>Bacteria</taxon>
        <taxon>Pseudomonadati</taxon>
        <taxon>Bacteroidota</taxon>
        <taxon>Flavobacteriia</taxon>
        <taxon>Flavobacteriales</taxon>
        <taxon>Weeksellaceae</taxon>
        <taxon>Chryseobacterium group</taxon>
        <taxon>Kaistella</taxon>
    </lineage>
</organism>
<dbReference type="RefSeq" id="WP_039354383.1">
    <property type="nucleotide sequence ID" value="NZ_FOLA01000015.1"/>
</dbReference>
<feature type="signal peptide" evidence="1">
    <location>
        <begin position="1"/>
        <end position="19"/>
    </location>
</feature>
<keyword evidence="1" id="KW-0732">Signal</keyword>
<keyword evidence="3" id="KW-1185">Reference proteome</keyword>
<feature type="chain" id="PRO_5030004861" evidence="1">
    <location>
        <begin position="20"/>
        <end position="252"/>
    </location>
</feature>
<dbReference type="STRING" id="266749.SAMN05421876_1156"/>
<sequence>MKICKIIFLFLICSLSAQKNLAFDSLKLKEVRDLFADDYGNIYLYKNKDFSFTKYDSLGNQKGKLMLTLPFKIQSVQNPLNIPSFSENAQELKFFDQNLNEIQTVNFRQKFGFIRMVYAEDLQQLWLLDESMKRLIQYNFRDNKIVNSFPFDINFEDLTDFLVFESKVYFLGRNQFSVYNFKAEKIIEQSFKNGRRLRRENQNILIMSENSVQKFEDFTLKTIFSSQYSQIVDKNSAAYFVIKDNKLYLYKP</sequence>